<keyword evidence="1" id="KW-0503">Monooxygenase</keyword>
<keyword evidence="2" id="KW-1185">Reference proteome</keyword>
<name>A0ABW1JFX7_9ACTN</name>
<dbReference type="PANTHER" id="PTHR42877">
    <property type="entry name" value="L-ORNITHINE N(5)-MONOOXYGENASE-RELATED"/>
    <property type="match status" value="1"/>
</dbReference>
<dbReference type="Proteomes" id="UP001596189">
    <property type="component" value="Unassembled WGS sequence"/>
</dbReference>
<gene>
    <name evidence="1" type="ORF">ACFQDO_10605</name>
</gene>
<evidence type="ECO:0000313" key="1">
    <source>
        <dbReference type="EMBL" id="MFC6007578.1"/>
    </source>
</evidence>
<dbReference type="Gene3D" id="3.50.50.60">
    <property type="entry name" value="FAD/NAD(P)-binding domain"/>
    <property type="match status" value="2"/>
</dbReference>
<protein>
    <submittedName>
        <fullName evidence="1">Flavin-containing monooxygenase</fullName>
        <ecNumber evidence="1">1.14.13.-</ecNumber>
    </submittedName>
</protein>
<dbReference type="PANTHER" id="PTHR42877:SF4">
    <property type="entry name" value="FAD_NAD(P)-BINDING DOMAIN-CONTAINING PROTEIN-RELATED"/>
    <property type="match status" value="1"/>
</dbReference>
<dbReference type="InterPro" id="IPR051209">
    <property type="entry name" value="FAD-bind_Monooxygenase_sf"/>
</dbReference>
<sequence>MSTEDATLATGSTPADVVHEAVVVGTGFGGLAAAIELRRTGVQDVVLLEKADDLGGVWRDNRYPGCACDVRSHLYSFSFAPSSQWSRTFARQPEIWEYLRTVAADFGVAERIRYGEELVDARYVNGTWQLTTARGTSLRTRSLVLATGALHEPSLPSIEGLDSFGGTIFHTANWPDDDTAAIDGRRVAVLGTGASAVQAVPQLAPRAAHLTVLQRTPPWILPKADRPVSEREQRWLEKVPGLNWLVRSGIYWRNESQVIAFTSKPGVMKVMEKLSRRTLSKAVTDPVVREKLTPQYRMGCKRILLSNDYLPTYNRPDVTLETAAIARIEPDAVVTVEGVRHEVDTLVLSTGFAVTEPFQHLTVTGPGGRTLREAWAEGMQAHLGVTVAGFPNLFFVVGPNSGLGHNSMIFMIETQTRYLAQCISLRDKAGARSIGVPQQVQDEFNAELTKRSKHTVWASGCHSWYIDRFGNNRVLWPASTVNFWRRTRRVDPRHVVLDPELGRAAASPAASPTEGVSA</sequence>
<dbReference type="EMBL" id="JBHSRD010000004">
    <property type="protein sequence ID" value="MFC6007578.1"/>
    <property type="molecule type" value="Genomic_DNA"/>
</dbReference>
<comment type="caution">
    <text evidence="1">The sequence shown here is derived from an EMBL/GenBank/DDBJ whole genome shotgun (WGS) entry which is preliminary data.</text>
</comment>
<dbReference type="Pfam" id="PF13738">
    <property type="entry name" value="Pyr_redox_3"/>
    <property type="match status" value="1"/>
</dbReference>
<dbReference type="RefSeq" id="WP_345715742.1">
    <property type="nucleotide sequence ID" value="NZ_BAABFP010000002.1"/>
</dbReference>
<dbReference type="SUPFAM" id="SSF51905">
    <property type="entry name" value="FAD/NAD(P)-binding domain"/>
    <property type="match status" value="1"/>
</dbReference>
<reference evidence="2" key="1">
    <citation type="journal article" date="2019" name="Int. J. Syst. Evol. Microbiol.">
        <title>The Global Catalogue of Microorganisms (GCM) 10K type strain sequencing project: providing services to taxonomists for standard genome sequencing and annotation.</title>
        <authorList>
            <consortium name="The Broad Institute Genomics Platform"/>
            <consortium name="The Broad Institute Genome Sequencing Center for Infectious Disease"/>
            <person name="Wu L."/>
            <person name="Ma J."/>
        </authorList>
    </citation>
    <scope>NUCLEOTIDE SEQUENCE [LARGE SCALE GENOMIC DNA]</scope>
    <source>
        <strain evidence="2">KACC 14249</strain>
    </source>
</reference>
<dbReference type="GO" id="GO:0004497">
    <property type="term" value="F:monooxygenase activity"/>
    <property type="evidence" value="ECO:0007669"/>
    <property type="project" value="UniProtKB-KW"/>
</dbReference>
<organism evidence="1 2">
    <name type="scientific">Angustibacter luteus</name>
    <dbReference type="NCBI Taxonomy" id="658456"/>
    <lineage>
        <taxon>Bacteria</taxon>
        <taxon>Bacillati</taxon>
        <taxon>Actinomycetota</taxon>
        <taxon>Actinomycetes</taxon>
        <taxon>Kineosporiales</taxon>
        <taxon>Kineosporiaceae</taxon>
    </lineage>
</organism>
<dbReference type="InterPro" id="IPR036188">
    <property type="entry name" value="FAD/NAD-bd_sf"/>
</dbReference>
<dbReference type="EC" id="1.14.13.-" evidence="1"/>
<proteinExistence type="predicted"/>
<evidence type="ECO:0000313" key="2">
    <source>
        <dbReference type="Proteomes" id="UP001596189"/>
    </source>
</evidence>
<keyword evidence="1" id="KW-0560">Oxidoreductase</keyword>
<dbReference type="PRINTS" id="PR00469">
    <property type="entry name" value="PNDRDTASEII"/>
</dbReference>
<accession>A0ABW1JFX7</accession>